<comment type="caution">
    <text evidence="2">The sequence shown here is derived from an EMBL/GenBank/DDBJ whole genome shotgun (WGS) entry which is preliminary data.</text>
</comment>
<evidence type="ECO:0000313" key="3">
    <source>
        <dbReference type="Proteomes" id="UP000265618"/>
    </source>
</evidence>
<dbReference type="EMBL" id="BDIP01000429">
    <property type="protein sequence ID" value="GIQ81566.1"/>
    <property type="molecule type" value="Genomic_DNA"/>
</dbReference>
<dbReference type="AlphaFoldDB" id="A0A9K3GGR3"/>
<name>A0A9K3GGR3_9EUKA</name>
<keyword evidence="3" id="KW-1185">Reference proteome</keyword>
<feature type="compositionally biased region" description="Acidic residues" evidence="1">
    <location>
        <begin position="1"/>
        <end position="14"/>
    </location>
</feature>
<proteinExistence type="predicted"/>
<organism evidence="2 3">
    <name type="scientific">Kipferlia bialata</name>
    <dbReference type="NCBI Taxonomy" id="797122"/>
    <lineage>
        <taxon>Eukaryota</taxon>
        <taxon>Metamonada</taxon>
        <taxon>Carpediemonas-like organisms</taxon>
        <taxon>Kipferlia</taxon>
    </lineage>
</organism>
<sequence length="158" mass="16910">METDPDAPDAESDGVDCVGCDDMSVTETDSIDSALMDSDTEADAEGEVVGEVVSVTPLPTSAVPTPNPAAAAGEGKGVSLDHDSTWPDTGDTDTESVGGEYHVHSDSDMSDEEENHFSQVDHYLFLLYTLGLTTCSRLVERWEAAHPEFVPEEEDELD</sequence>
<gene>
    <name evidence="2" type="ORF">KIPB_002543</name>
</gene>
<accession>A0A9K3GGR3</accession>
<dbReference type="Proteomes" id="UP000265618">
    <property type="component" value="Unassembled WGS sequence"/>
</dbReference>
<feature type="region of interest" description="Disordered" evidence="1">
    <location>
        <begin position="55"/>
        <end position="110"/>
    </location>
</feature>
<evidence type="ECO:0000313" key="2">
    <source>
        <dbReference type="EMBL" id="GIQ81566.1"/>
    </source>
</evidence>
<feature type="region of interest" description="Disordered" evidence="1">
    <location>
        <begin position="1"/>
        <end position="23"/>
    </location>
</feature>
<reference evidence="2 3" key="1">
    <citation type="journal article" date="2018" name="PLoS ONE">
        <title>The draft genome of Kipferlia bialata reveals reductive genome evolution in fornicate parasites.</title>
        <authorList>
            <person name="Tanifuji G."/>
            <person name="Takabayashi S."/>
            <person name="Kume K."/>
            <person name="Takagi M."/>
            <person name="Nakayama T."/>
            <person name="Kamikawa R."/>
            <person name="Inagaki Y."/>
            <person name="Hashimoto T."/>
        </authorList>
    </citation>
    <scope>NUCLEOTIDE SEQUENCE [LARGE SCALE GENOMIC DNA]</scope>
    <source>
        <strain evidence="2">NY0173</strain>
    </source>
</reference>
<protein>
    <submittedName>
        <fullName evidence="2">Uncharacterized protein</fullName>
    </submittedName>
</protein>
<evidence type="ECO:0000256" key="1">
    <source>
        <dbReference type="SAM" id="MobiDB-lite"/>
    </source>
</evidence>